<keyword evidence="2 7" id="KW-0812">Transmembrane</keyword>
<proteinExistence type="predicted"/>
<evidence type="ECO:0000256" key="5">
    <source>
        <dbReference type="ARBA" id="ARBA00023098"/>
    </source>
</evidence>
<evidence type="ECO:0000259" key="8">
    <source>
        <dbReference type="Pfam" id="PF04116"/>
    </source>
</evidence>
<dbReference type="InterPro" id="IPR006694">
    <property type="entry name" value="Fatty_acid_hydroxylase"/>
</dbReference>
<dbReference type="GO" id="GO:0005506">
    <property type="term" value="F:iron ion binding"/>
    <property type="evidence" value="ECO:0007669"/>
    <property type="project" value="InterPro"/>
</dbReference>
<dbReference type="STRING" id="715226.ABI_20870"/>
<reference evidence="10" key="1">
    <citation type="submission" date="2011-03" db="EMBL/GenBank/DDBJ databases">
        <title>Draft genome sequence of Brevundimonas diminuta.</title>
        <authorList>
            <person name="Brown P.J.B."/>
            <person name="Buechlein A."/>
            <person name="Hemmerich C."/>
            <person name="Brun Y.V."/>
        </authorList>
    </citation>
    <scope>NUCLEOTIDE SEQUENCE [LARGE SCALE GENOMIC DNA]</scope>
    <source>
        <strain evidence="10">C19</strain>
    </source>
</reference>
<keyword evidence="5" id="KW-0443">Lipid metabolism</keyword>
<organism evidence="9 10">
    <name type="scientific">Asticcacaulis biprosthecium C19</name>
    <dbReference type="NCBI Taxonomy" id="715226"/>
    <lineage>
        <taxon>Bacteria</taxon>
        <taxon>Pseudomonadati</taxon>
        <taxon>Pseudomonadota</taxon>
        <taxon>Alphaproteobacteria</taxon>
        <taxon>Caulobacterales</taxon>
        <taxon>Caulobacteraceae</taxon>
        <taxon>Asticcacaulis</taxon>
    </lineage>
</organism>
<keyword evidence="3 7" id="KW-1133">Transmembrane helix</keyword>
<dbReference type="InterPro" id="IPR051689">
    <property type="entry name" value="Sterol_desaturase/TMEM195"/>
</dbReference>
<evidence type="ECO:0000256" key="7">
    <source>
        <dbReference type="SAM" id="Phobius"/>
    </source>
</evidence>
<dbReference type="Proteomes" id="UP000006512">
    <property type="component" value="Unassembled WGS sequence"/>
</dbReference>
<dbReference type="HOGENOM" id="CLU_033631_1_1_5"/>
<evidence type="ECO:0000256" key="4">
    <source>
        <dbReference type="ARBA" id="ARBA00023002"/>
    </source>
</evidence>
<keyword evidence="10" id="KW-1185">Reference proteome</keyword>
<protein>
    <submittedName>
        <fullName evidence="9">Fatty acid hydroxylase superfamily protein</fullName>
    </submittedName>
</protein>
<dbReference type="GO" id="GO:0008610">
    <property type="term" value="P:lipid biosynthetic process"/>
    <property type="evidence" value="ECO:0007669"/>
    <property type="project" value="InterPro"/>
</dbReference>
<comment type="subcellular location">
    <subcellularLocation>
        <location evidence="1">Endomembrane system</location>
        <topology evidence="1">Multi-pass membrane protein</topology>
    </subcellularLocation>
</comment>
<dbReference type="GO" id="GO:0006643">
    <property type="term" value="P:membrane lipid metabolic process"/>
    <property type="evidence" value="ECO:0007669"/>
    <property type="project" value="TreeGrafter"/>
</dbReference>
<feature type="transmembrane region" description="Helical" evidence="7">
    <location>
        <begin position="86"/>
        <end position="103"/>
    </location>
</feature>
<dbReference type="PANTHER" id="PTHR21624:SF1">
    <property type="entry name" value="ALKYLGLYCEROL MONOOXYGENASE"/>
    <property type="match status" value="1"/>
</dbReference>
<dbReference type="GO" id="GO:0050479">
    <property type="term" value="F:glyceryl-ether monooxygenase activity"/>
    <property type="evidence" value="ECO:0007669"/>
    <property type="project" value="TreeGrafter"/>
</dbReference>
<name>F4QGG5_9CAUL</name>
<feature type="transmembrane region" description="Helical" evidence="7">
    <location>
        <begin position="61"/>
        <end position="80"/>
    </location>
</feature>
<evidence type="ECO:0000313" key="10">
    <source>
        <dbReference type="Proteomes" id="UP000006512"/>
    </source>
</evidence>
<keyword evidence="6 7" id="KW-0472">Membrane</keyword>
<evidence type="ECO:0000256" key="2">
    <source>
        <dbReference type="ARBA" id="ARBA00022692"/>
    </source>
</evidence>
<dbReference type="OrthoDB" id="9770329at2"/>
<dbReference type="GO" id="GO:0012505">
    <property type="term" value="C:endomembrane system"/>
    <property type="evidence" value="ECO:0007669"/>
    <property type="project" value="UniProtKB-SubCell"/>
</dbReference>
<dbReference type="Pfam" id="PF04116">
    <property type="entry name" value="FA_hydroxylase"/>
    <property type="match status" value="1"/>
</dbReference>
<keyword evidence="4" id="KW-0560">Oxidoreductase</keyword>
<feature type="domain" description="Fatty acid hydroxylase" evidence="8">
    <location>
        <begin position="89"/>
        <end position="223"/>
    </location>
</feature>
<evidence type="ECO:0000256" key="3">
    <source>
        <dbReference type="ARBA" id="ARBA00022989"/>
    </source>
</evidence>
<dbReference type="RefSeq" id="WP_006272847.1">
    <property type="nucleotide sequence ID" value="NZ_GL883077.1"/>
</dbReference>
<dbReference type="AlphaFoldDB" id="F4QGG5"/>
<dbReference type="eggNOG" id="COG3000">
    <property type="taxonomic scope" value="Bacteria"/>
</dbReference>
<gene>
    <name evidence="9" type="ORF">ABI_20870</name>
</gene>
<evidence type="ECO:0000256" key="1">
    <source>
        <dbReference type="ARBA" id="ARBA00004127"/>
    </source>
</evidence>
<accession>F4QGG5</accession>
<dbReference type="PANTHER" id="PTHR21624">
    <property type="entry name" value="STEROL DESATURASE-RELATED PROTEIN"/>
    <property type="match status" value="1"/>
</dbReference>
<evidence type="ECO:0000313" key="9">
    <source>
        <dbReference type="EMBL" id="EGF93646.1"/>
    </source>
</evidence>
<feature type="transmembrane region" description="Helical" evidence="7">
    <location>
        <begin position="144"/>
        <end position="170"/>
    </location>
</feature>
<dbReference type="EMBL" id="GL883077">
    <property type="protein sequence ID" value="EGF93646.1"/>
    <property type="molecule type" value="Genomic_DNA"/>
</dbReference>
<evidence type="ECO:0000256" key="6">
    <source>
        <dbReference type="ARBA" id="ARBA00023136"/>
    </source>
</evidence>
<feature type="transmembrane region" description="Helical" evidence="7">
    <location>
        <begin position="12"/>
        <end position="36"/>
    </location>
</feature>
<sequence length="279" mass="31177">MESLRPAGVDPLVQGPVMAAMLALIAIEALLLILVFRRRYDAGETAASLGVALGNIALRPVNRLIITAGLSAIAIFAPWQLPIDSVWTWLFGFVGVEFCYYWMHRFAHTIRWMWTTHRVHHSSGRFTLATALRLGWTNALSGEWLVFAPLVLVGFPPLVIAVLLALNLLYQFFLHTELSPRWGVLEHVLNTPAHHRIHHASNDRYLDKNFGGVVIVFDRLFGTFARDDGSEAVRFGLTEPVTSKNPFVIALYGWWGLVGDLLRTRTLKAAVTVLFGRPG</sequence>
<dbReference type="GO" id="GO:0016020">
    <property type="term" value="C:membrane"/>
    <property type="evidence" value="ECO:0007669"/>
    <property type="project" value="GOC"/>
</dbReference>